<dbReference type="InterPro" id="IPR036390">
    <property type="entry name" value="WH_DNA-bd_sf"/>
</dbReference>
<dbReference type="Proteomes" id="UP000563151">
    <property type="component" value="Unassembled WGS sequence"/>
</dbReference>
<feature type="domain" description="HTH marR-type" evidence="4">
    <location>
        <begin position="1"/>
        <end position="153"/>
    </location>
</feature>
<keyword evidence="1" id="KW-0805">Transcription regulation</keyword>
<gene>
    <name evidence="5" type="ORF">HGG79_15465</name>
</gene>
<dbReference type="InterPro" id="IPR036388">
    <property type="entry name" value="WH-like_DNA-bd_sf"/>
</dbReference>
<dbReference type="GO" id="GO:0003677">
    <property type="term" value="F:DNA binding"/>
    <property type="evidence" value="ECO:0007669"/>
    <property type="project" value="UniProtKB-KW"/>
</dbReference>
<dbReference type="Pfam" id="PF12802">
    <property type="entry name" value="MarR_2"/>
    <property type="match status" value="1"/>
</dbReference>
<dbReference type="PROSITE" id="PS50995">
    <property type="entry name" value="HTH_MARR_2"/>
    <property type="match status" value="1"/>
</dbReference>
<dbReference type="SUPFAM" id="SSF46785">
    <property type="entry name" value="Winged helix' DNA-binding domain"/>
    <property type="match status" value="1"/>
</dbReference>
<evidence type="ECO:0000313" key="5">
    <source>
        <dbReference type="EMBL" id="MBC2399159.1"/>
    </source>
</evidence>
<reference evidence="5 6" key="1">
    <citation type="submission" date="2020-04" db="EMBL/GenBank/DDBJ databases">
        <title>Genomic insights into acetone-butanol-ethanol (ABE) fermentation by sequencing solventogenic clostridia strains.</title>
        <authorList>
            <person name="Brown S."/>
        </authorList>
    </citation>
    <scope>NUCLEOTIDE SEQUENCE [LARGE SCALE GENOMIC DNA]</scope>
    <source>
        <strain evidence="5 6">DJ011</strain>
    </source>
</reference>
<dbReference type="PANTHER" id="PTHR42756">
    <property type="entry name" value="TRANSCRIPTIONAL REGULATOR, MARR"/>
    <property type="match status" value="1"/>
</dbReference>
<dbReference type="PROSITE" id="PS01117">
    <property type="entry name" value="HTH_MARR_1"/>
    <property type="match status" value="1"/>
</dbReference>
<organism evidence="5 6">
    <name type="scientific">Clostridium tetanomorphum</name>
    <dbReference type="NCBI Taxonomy" id="1553"/>
    <lineage>
        <taxon>Bacteria</taxon>
        <taxon>Bacillati</taxon>
        <taxon>Bacillota</taxon>
        <taxon>Clostridia</taxon>
        <taxon>Eubacteriales</taxon>
        <taxon>Clostridiaceae</taxon>
        <taxon>Clostridium</taxon>
    </lineage>
</organism>
<proteinExistence type="predicted"/>
<dbReference type="Gene3D" id="1.10.10.10">
    <property type="entry name" value="Winged helix-like DNA-binding domain superfamily/Winged helix DNA-binding domain"/>
    <property type="match status" value="1"/>
</dbReference>
<dbReference type="AlphaFoldDB" id="A0A923J1U1"/>
<sequence length="168" mass="19939">MKLEWIRKYRNFVEKMIKFGNSYAQSYKTEYNYNTPIKFSASQLQVMEYILENEERCENMAEIACRLGISSSAFSKNVNKMVKKGLLEKFHASDNRKDVIIKVSDFGKEIYKLYSEYAYETTLKKMFEILDQIPNEYITKFTEILELSAEMTHLDKDQSEEIKLIKIE</sequence>
<comment type="caution">
    <text evidence="5">The sequence shown here is derived from an EMBL/GenBank/DDBJ whole genome shotgun (WGS) entry which is preliminary data.</text>
</comment>
<dbReference type="PANTHER" id="PTHR42756:SF1">
    <property type="entry name" value="TRANSCRIPTIONAL REPRESSOR OF EMRAB OPERON"/>
    <property type="match status" value="1"/>
</dbReference>
<keyword evidence="2" id="KW-0238">DNA-binding</keyword>
<dbReference type="EMBL" id="JAAZWO010000023">
    <property type="protein sequence ID" value="MBC2399159.1"/>
    <property type="molecule type" value="Genomic_DNA"/>
</dbReference>
<name>A0A923J1U1_CLOTT</name>
<dbReference type="SMART" id="SM00347">
    <property type="entry name" value="HTH_MARR"/>
    <property type="match status" value="1"/>
</dbReference>
<dbReference type="GO" id="GO:0003700">
    <property type="term" value="F:DNA-binding transcription factor activity"/>
    <property type="evidence" value="ECO:0007669"/>
    <property type="project" value="InterPro"/>
</dbReference>
<evidence type="ECO:0000259" key="4">
    <source>
        <dbReference type="PROSITE" id="PS50995"/>
    </source>
</evidence>
<dbReference type="InterPro" id="IPR000835">
    <property type="entry name" value="HTH_MarR-typ"/>
</dbReference>
<protein>
    <submittedName>
        <fullName evidence="5">MarR family transcriptional regulator</fullName>
    </submittedName>
</protein>
<dbReference type="InterPro" id="IPR023187">
    <property type="entry name" value="Tscrpt_reg_MarR-type_CS"/>
</dbReference>
<keyword evidence="6" id="KW-1185">Reference proteome</keyword>
<accession>A0A923J1U1</accession>
<evidence type="ECO:0000313" key="6">
    <source>
        <dbReference type="Proteomes" id="UP000563151"/>
    </source>
</evidence>
<dbReference type="RefSeq" id="WP_173680297.1">
    <property type="nucleotide sequence ID" value="NZ_JAAZWO010000023.1"/>
</dbReference>
<evidence type="ECO:0000256" key="3">
    <source>
        <dbReference type="ARBA" id="ARBA00023163"/>
    </source>
</evidence>
<keyword evidence="3" id="KW-0804">Transcription</keyword>
<evidence type="ECO:0000256" key="2">
    <source>
        <dbReference type="ARBA" id="ARBA00023125"/>
    </source>
</evidence>
<evidence type="ECO:0000256" key="1">
    <source>
        <dbReference type="ARBA" id="ARBA00023015"/>
    </source>
</evidence>